<dbReference type="EMBL" id="CM042037">
    <property type="protein sequence ID" value="KAI3743426.1"/>
    <property type="molecule type" value="Genomic_DNA"/>
</dbReference>
<dbReference type="Proteomes" id="UP001056120">
    <property type="component" value="Linkage Group LG20"/>
</dbReference>
<comment type="caution">
    <text evidence="1">The sequence shown here is derived from an EMBL/GenBank/DDBJ whole genome shotgun (WGS) entry which is preliminary data.</text>
</comment>
<gene>
    <name evidence="1" type="ORF">L1987_61135</name>
</gene>
<proteinExistence type="predicted"/>
<organism evidence="1 2">
    <name type="scientific">Smallanthus sonchifolius</name>
    <dbReference type="NCBI Taxonomy" id="185202"/>
    <lineage>
        <taxon>Eukaryota</taxon>
        <taxon>Viridiplantae</taxon>
        <taxon>Streptophyta</taxon>
        <taxon>Embryophyta</taxon>
        <taxon>Tracheophyta</taxon>
        <taxon>Spermatophyta</taxon>
        <taxon>Magnoliopsida</taxon>
        <taxon>eudicotyledons</taxon>
        <taxon>Gunneridae</taxon>
        <taxon>Pentapetalae</taxon>
        <taxon>asterids</taxon>
        <taxon>campanulids</taxon>
        <taxon>Asterales</taxon>
        <taxon>Asteraceae</taxon>
        <taxon>Asteroideae</taxon>
        <taxon>Heliantheae alliance</taxon>
        <taxon>Millerieae</taxon>
        <taxon>Smallanthus</taxon>
    </lineage>
</organism>
<name>A0ACB9DAW4_9ASTR</name>
<evidence type="ECO:0000313" key="2">
    <source>
        <dbReference type="Proteomes" id="UP001056120"/>
    </source>
</evidence>
<keyword evidence="2" id="KW-1185">Reference proteome</keyword>
<reference evidence="1 2" key="2">
    <citation type="journal article" date="2022" name="Mol. Ecol. Resour.">
        <title>The genomes of chicory, endive, great burdock and yacon provide insights into Asteraceae paleo-polyploidization history and plant inulin production.</title>
        <authorList>
            <person name="Fan W."/>
            <person name="Wang S."/>
            <person name="Wang H."/>
            <person name="Wang A."/>
            <person name="Jiang F."/>
            <person name="Liu H."/>
            <person name="Zhao H."/>
            <person name="Xu D."/>
            <person name="Zhang Y."/>
        </authorList>
    </citation>
    <scope>NUCLEOTIDE SEQUENCE [LARGE SCALE GENOMIC DNA]</scope>
    <source>
        <strain evidence="2">cv. Yunnan</strain>
        <tissue evidence="1">Leaves</tissue>
    </source>
</reference>
<accession>A0ACB9DAW4</accession>
<sequence>MAASLQAAATFMTPAKAVVSDQLHLSSPPTICKAFGVESAGARVSCSLQSDLKEFAQKFTDAAKITGFALAISALVVLV</sequence>
<protein>
    <submittedName>
        <fullName evidence="1">Uncharacterized protein</fullName>
    </submittedName>
</protein>
<evidence type="ECO:0000313" key="1">
    <source>
        <dbReference type="EMBL" id="KAI3743426.1"/>
    </source>
</evidence>
<reference evidence="2" key="1">
    <citation type="journal article" date="2022" name="Mol. Ecol. Resour.">
        <title>The genomes of chicory, endive, great burdock and yacon provide insights into Asteraceae palaeo-polyploidization history and plant inulin production.</title>
        <authorList>
            <person name="Fan W."/>
            <person name="Wang S."/>
            <person name="Wang H."/>
            <person name="Wang A."/>
            <person name="Jiang F."/>
            <person name="Liu H."/>
            <person name="Zhao H."/>
            <person name="Xu D."/>
            <person name="Zhang Y."/>
        </authorList>
    </citation>
    <scope>NUCLEOTIDE SEQUENCE [LARGE SCALE GENOMIC DNA]</scope>
    <source>
        <strain evidence="2">cv. Yunnan</strain>
    </source>
</reference>